<keyword evidence="2" id="KW-0812">Transmembrane</keyword>
<feature type="compositionally biased region" description="Gly residues" evidence="1">
    <location>
        <begin position="32"/>
        <end position="43"/>
    </location>
</feature>
<proteinExistence type="predicted"/>
<evidence type="ECO:0000256" key="2">
    <source>
        <dbReference type="SAM" id="Phobius"/>
    </source>
</evidence>
<evidence type="ECO:0000256" key="1">
    <source>
        <dbReference type="SAM" id="MobiDB-lite"/>
    </source>
</evidence>
<comment type="caution">
    <text evidence="3">The sequence shown here is derived from an EMBL/GenBank/DDBJ whole genome shotgun (WGS) entry which is preliminary data.</text>
</comment>
<protein>
    <recommendedName>
        <fullName evidence="5">Integral membrane protein</fullName>
    </recommendedName>
</protein>
<feature type="region of interest" description="Disordered" evidence="1">
    <location>
        <begin position="1"/>
        <end position="43"/>
    </location>
</feature>
<evidence type="ECO:0000313" key="4">
    <source>
        <dbReference type="Proteomes" id="UP001501072"/>
    </source>
</evidence>
<keyword evidence="2" id="KW-1133">Transmembrane helix</keyword>
<gene>
    <name evidence="3" type="ORF">GCM10009564_07410</name>
</gene>
<evidence type="ECO:0000313" key="3">
    <source>
        <dbReference type="EMBL" id="GAA1004682.1"/>
    </source>
</evidence>
<sequence length="134" mass="13273">MQEAHRPQSGASSGENSRNDESDRSSENNGNSGIGGSGASGAETGGGLGPTVALLVVSLVAAAVGVYLLSGFGLHSLDPRPRLFRAGLTTAGVIVATVVAGAAAGNLIWLLTVSRRRTGTGGTPSVQERASTDG</sequence>
<keyword evidence="4" id="KW-1185">Reference proteome</keyword>
<keyword evidence="2" id="KW-0472">Membrane</keyword>
<accession>A0ABN1STN1</accession>
<name>A0ABN1STN1_9ACTN</name>
<feature type="compositionally biased region" description="Basic and acidic residues" evidence="1">
    <location>
        <begin position="17"/>
        <end position="26"/>
    </location>
</feature>
<feature type="transmembrane region" description="Helical" evidence="2">
    <location>
        <begin position="86"/>
        <end position="111"/>
    </location>
</feature>
<organism evidence="3 4">
    <name type="scientific">Streptomyces thermogriseus</name>
    <dbReference type="NCBI Taxonomy" id="75292"/>
    <lineage>
        <taxon>Bacteria</taxon>
        <taxon>Bacillati</taxon>
        <taxon>Actinomycetota</taxon>
        <taxon>Actinomycetes</taxon>
        <taxon>Kitasatosporales</taxon>
        <taxon>Streptomycetaceae</taxon>
        <taxon>Streptomyces</taxon>
    </lineage>
</organism>
<dbReference type="Proteomes" id="UP001501072">
    <property type="component" value="Unassembled WGS sequence"/>
</dbReference>
<dbReference type="EMBL" id="BAAAHU010000004">
    <property type="protein sequence ID" value="GAA1004682.1"/>
    <property type="molecule type" value="Genomic_DNA"/>
</dbReference>
<feature type="transmembrane region" description="Helical" evidence="2">
    <location>
        <begin position="52"/>
        <end position="74"/>
    </location>
</feature>
<reference evidence="3 4" key="1">
    <citation type="journal article" date="2019" name="Int. J. Syst. Evol. Microbiol.">
        <title>The Global Catalogue of Microorganisms (GCM) 10K type strain sequencing project: providing services to taxonomists for standard genome sequencing and annotation.</title>
        <authorList>
            <consortium name="The Broad Institute Genomics Platform"/>
            <consortium name="The Broad Institute Genome Sequencing Center for Infectious Disease"/>
            <person name="Wu L."/>
            <person name="Ma J."/>
        </authorList>
    </citation>
    <scope>NUCLEOTIDE SEQUENCE [LARGE SCALE GENOMIC DNA]</scope>
    <source>
        <strain evidence="3 4">JCM 11269</strain>
    </source>
</reference>
<evidence type="ECO:0008006" key="5">
    <source>
        <dbReference type="Google" id="ProtNLM"/>
    </source>
</evidence>
<dbReference type="RefSeq" id="WP_236560626.1">
    <property type="nucleotide sequence ID" value="NZ_BAAAHU010000004.1"/>
</dbReference>